<dbReference type="InterPro" id="IPR027370">
    <property type="entry name" value="Znf-RING_euk"/>
</dbReference>
<comment type="subcellular location">
    <subcellularLocation>
        <location evidence="1">Nucleus</location>
    </subcellularLocation>
</comment>
<evidence type="ECO:0000256" key="5">
    <source>
        <dbReference type="ARBA" id="ARBA00022833"/>
    </source>
</evidence>
<dbReference type="InterPro" id="IPR017907">
    <property type="entry name" value="Znf_RING_CS"/>
</dbReference>
<dbReference type="PANTHER" id="PTHR13063:SF10">
    <property type="entry name" value="NITRIC OXIDE SYNTHASE-INTERACTING PROTEIN"/>
    <property type="match status" value="1"/>
</dbReference>
<comment type="caution">
    <text evidence="9">The sequence shown here is derived from an EMBL/GenBank/DDBJ whole genome shotgun (WGS) entry which is preliminary data.</text>
</comment>
<keyword evidence="4 7" id="KW-0863">Zinc-finger</keyword>
<dbReference type="InterPro" id="IPR031790">
    <property type="entry name" value="Znf-NOSIP"/>
</dbReference>
<evidence type="ECO:0000313" key="10">
    <source>
        <dbReference type="Proteomes" id="UP001439008"/>
    </source>
</evidence>
<evidence type="ECO:0000313" key="9">
    <source>
        <dbReference type="EMBL" id="MES1919206.1"/>
    </source>
</evidence>
<evidence type="ECO:0000256" key="6">
    <source>
        <dbReference type="ARBA" id="ARBA00023242"/>
    </source>
</evidence>
<evidence type="ECO:0000256" key="2">
    <source>
        <dbReference type="ARBA" id="ARBA00008126"/>
    </source>
</evidence>
<evidence type="ECO:0000256" key="7">
    <source>
        <dbReference type="PROSITE-ProRule" id="PRU00175"/>
    </source>
</evidence>
<sequence length="290" mass="33722">MTRHSKNNTSLGYFTKAEKDKLKKDYGTIEARLDKRSIKNFCDCGICLKTAINPLCCNEGHIFCRECILKNILAQRKSHKNLKMAYKNHKASLKNKQNIEIEKAKTEALKTFEKTNNTLNFADSNSQLEVETKSLENEYDSSVWGLRKTPENKIRQIKKPNKLKIICPRKQKTSENTKMGTLDHQISFKKLAKISFLLKNGEIWCKICDRKINNNCQTVALVDCGHVFCQKCVEKALKNSKICIECEEKFKKYQKLEKGGFVIIFFKEADLRRMEIILKRRNIVSHLYLD</sequence>
<organism evidence="9 10">
    <name type="scientific">Bonamia ostreae</name>
    <dbReference type="NCBI Taxonomy" id="126728"/>
    <lineage>
        <taxon>Eukaryota</taxon>
        <taxon>Sar</taxon>
        <taxon>Rhizaria</taxon>
        <taxon>Endomyxa</taxon>
        <taxon>Ascetosporea</taxon>
        <taxon>Haplosporida</taxon>
        <taxon>Bonamia</taxon>
    </lineage>
</organism>
<dbReference type="SUPFAM" id="SSF57850">
    <property type="entry name" value="RING/U-box"/>
    <property type="match status" value="2"/>
</dbReference>
<dbReference type="Pfam" id="PF13445">
    <property type="entry name" value="zf-RING_UBOX"/>
    <property type="match status" value="1"/>
</dbReference>
<gene>
    <name evidence="9" type="ORF">MHBO_001068</name>
</gene>
<evidence type="ECO:0000256" key="1">
    <source>
        <dbReference type="ARBA" id="ARBA00004123"/>
    </source>
</evidence>
<accession>A0ABV2AHP5</accession>
<dbReference type="Gene3D" id="3.30.40.10">
    <property type="entry name" value="Zinc/RING finger domain, C3HC4 (zinc finger)"/>
    <property type="match status" value="2"/>
</dbReference>
<dbReference type="PROSITE" id="PS00518">
    <property type="entry name" value="ZF_RING_1"/>
    <property type="match status" value="1"/>
</dbReference>
<proteinExistence type="inferred from homology"/>
<evidence type="ECO:0000259" key="8">
    <source>
        <dbReference type="PROSITE" id="PS50089"/>
    </source>
</evidence>
<name>A0ABV2AHP5_9EUKA</name>
<comment type="similarity">
    <text evidence="2">Belongs to the NOSIP family.</text>
</comment>
<dbReference type="CDD" id="cd16449">
    <property type="entry name" value="RING-HC"/>
    <property type="match status" value="1"/>
</dbReference>
<dbReference type="Proteomes" id="UP001439008">
    <property type="component" value="Unassembled WGS sequence"/>
</dbReference>
<dbReference type="InterPro" id="IPR001841">
    <property type="entry name" value="Znf_RING"/>
</dbReference>
<dbReference type="PROSITE" id="PS50089">
    <property type="entry name" value="ZF_RING_2"/>
    <property type="match status" value="1"/>
</dbReference>
<dbReference type="EMBL" id="JBDODL010000226">
    <property type="protein sequence ID" value="MES1919206.1"/>
    <property type="molecule type" value="Genomic_DNA"/>
</dbReference>
<keyword evidence="10" id="KW-1185">Reference proteome</keyword>
<keyword evidence="3" id="KW-0479">Metal-binding</keyword>
<keyword evidence="5" id="KW-0862">Zinc</keyword>
<protein>
    <recommendedName>
        <fullName evidence="8">RING-type domain-containing protein</fullName>
    </recommendedName>
</protein>
<feature type="domain" description="RING-type" evidence="8">
    <location>
        <begin position="205"/>
        <end position="247"/>
    </location>
</feature>
<dbReference type="PANTHER" id="PTHR13063">
    <property type="entry name" value="ENOS INTERACTING PROTEIN"/>
    <property type="match status" value="1"/>
</dbReference>
<keyword evidence="6" id="KW-0539">Nucleus</keyword>
<evidence type="ECO:0000256" key="4">
    <source>
        <dbReference type="ARBA" id="ARBA00022771"/>
    </source>
</evidence>
<dbReference type="SMART" id="SM00184">
    <property type="entry name" value="RING"/>
    <property type="match status" value="2"/>
</dbReference>
<dbReference type="InterPro" id="IPR016818">
    <property type="entry name" value="NOSIP"/>
</dbReference>
<dbReference type="Pfam" id="PF15906">
    <property type="entry name" value="zf-NOSIP"/>
    <property type="match status" value="1"/>
</dbReference>
<dbReference type="InterPro" id="IPR013083">
    <property type="entry name" value="Znf_RING/FYVE/PHD"/>
</dbReference>
<reference evidence="9 10" key="1">
    <citation type="journal article" date="2024" name="BMC Biol.">
        <title>Comparative genomics of Ascetosporea gives new insight into the evolutionary basis for animal parasitism in Rhizaria.</title>
        <authorList>
            <person name="Hiltunen Thoren M."/>
            <person name="Onut-Brannstrom I."/>
            <person name="Alfjorden A."/>
            <person name="Peckova H."/>
            <person name="Swords F."/>
            <person name="Hooper C."/>
            <person name="Holzer A.S."/>
            <person name="Bass D."/>
            <person name="Burki F."/>
        </authorList>
    </citation>
    <scope>NUCLEOTIDE SEQUENCE [LARGE SCALE GENOMIC DNA]</scope>
    <source>
        <strain evidence="9">20-A016</strain>
    </source>
</reference>
<evidence type="ECO:0000256" key="3">
    <source>
        <dbReference type="ARBA" id="ARBA00022723"/>
    </source>
</evidence>